<name>A0AAW0CSZ4_9AGAR</name>
<accession>A0AAW0CSZ4</accession>
<reference evidence="6 7" key="1">
    <citation type="journal article" date="2024" name="J Genomics">
        <title>Draft genome sequencing and assembly of Favolaschia claudopus CIRM-BRFM 2984 isolated from oak limbs.</title>
        <authorList>
            <person name="Navarro D."/>
            <person name="Drula E."/>
            <person name="Chaduli D."/>
            <person name="Cazenave R."/>
            <person name="Ahrendt S."/>
            <person name="Wang J."/>
            <person name="Lipzen A."/>
            <person name="Daum C."/>
            <person name="Barry K."/>
            <person name="Grigoriev I.V."/>
            <person name="Favel A."/>
            <person name="Rosso M.N."/>
            <person name="Martin F."/>
        </authorList>
    </citation>
    <scope>NUCLEOTIDE SEQUENCE [LARGE SCALE GENOMIC DNA]</scope>
    <source>
        <strain evidence="6 7">CIRM-BRFM 2984</strain>
    </source>
</reference>
<organism evidence="6 7">
    <name type="scientific">Favolaschia claudopus</name>
    <dbReference type="NCBI Taxonomy" id="2862362"/>
    <lineage>
        <taxon>Eukaryota</taxon>
        <taxon>Fungi</taxon>
        <taxon>Dikarya</taxon>
        <taxon>Basidiomycota</taxon>
        <taxon>Agaricomycotina</taxon>
        <taxon>Agaricomycetes</taxon>
        <taxon>Agaricomycetidae</taxon>
        <taxon>Agaricales</taxon>
        <taxon>Marasmiineae</taxon>
        <taxon>Mycenaceae</taxon>
        <taxon>Favolaschia</taxon>
    </lineage>
</organism>
<dbReference type="InterPro" id="IPR001129">
    <property type="entry name" value="Membr-assoc_MAPEG"/>
</dbReference>
<dbReference type="InterPro" id="IPR023352">
    <property type="entry name" value="MAPEG-like_dom_sf"/>
</dbReference>
<dbReference type="InterPro" id="IPR050997">
    <property type="entry name" value="MAPEG"/>
</dbReference>
<dbReference type="SUPFAM" id="SSF161084">
    <property type="entry name" value="MAPEG domain-like"/>
    <property type="match status" value="1"/>
</dbReference>
<evidence type="ECO:0008006" key="8">
    <source>
        <dbReference type="Google" id="ProtNLM"/>
    </source>
</evidence>
<dbReference type="EMBL" id="JAWWNJ010000013">
    <property type="protein sequence ID" value="KAK7042323.1"/>
    <property type="molecule type" value="Genomic_DNA"/>
</dbReference>
<proteinExistence type="predicted"/>
<dbReference type="GO" id="GO:0004364">
    <property type="term" value="F:glutathione transferase activity"/>
    <property type="evidence" value="ECO:0007669"/>
    <property type="project" value="TreeGrafter"/>
</dbReference>
<keyword evidence="2 5" id="KW-0812">Transmembrane</keyword>
<dbReference type="GO" id="GO:0004602">
    <property type="term" value="F:glutathione peroxidase activity"/>
    <property type="evidence" value="ECO:0007669"/>
    <property type="project" value="TreeGrafter"/>
</dbReference>
<sequence>MSTITVPQGTSYVAGSLLSTVFLLTWQTIQVSKYRKLAGVPYPRLYAEKAEMDTSPAAVKFNCVQRAHANTLENIPTVYLMTILVGIKAPVVAASALGAWVISRIAYTNGYASGNPAQRHNLIGRLTYLPSTLTLFLGSIWSVYNLIADGI</sequence>
<evidence type="ECO:0000256" key="3">
    <source>
        <dbReference type="ARBA" id="ARBA00022989"/>
    </source>
</evidence>
<feature type="transmembrane region" description="Helical" evidence="5">
    <location>
        <begin position="78"/>
        <end position="102"/>
    </location>
</feature>
<dbReference type="Gene3D" id="1.20.120.550">
    <property type="entry name" value="Membrane associated eicosanoid/glutathione metabolism-like domain"/>
    <property type="match status" value="1"/>
</dbReference>
<keyword evidence="7" id="KW-1185">Reference proteome</keyword>
<evidence type="ECO:0000256" key="2">
    <source>
        <dbReference type="ARBA" id="ARBA00022692"/>
    </source>
</evidence>
<gene>
    <name evidence="6" type="ORF">R3P38DRAFT_313258</name>
</gene>
<feature type="transmembrane region" description="Helical" evidence="5">
    <location>
        <begin position="122"/>
        <end position="144"/>
    </location>
</feature>
<keyword evidence="3 5" id="KW-1133">Transmembrane helix</keyword>
<evidence type="ECO:0000256" key="4">
    <source>
        <dbReference type="ARBA" id="ARBA00023136"/>
    </source>
</evidence>
<dbReference type="Proteomes" id="UP001362999">
    <property type="component" value="Unassembled WGS sequence"/>
</dbReference>
<evidence type="ECO:0000256" key="5">
    <source>
        <dbReference type="SAM" id="Phobius"/>
    </source>
</evidence>
<feature type="transmembrane region" description="Helical" evidence="5">
    <location>
        <begin position="12"/>
        <end position="29"/>
    </location>
</feature>
<dbReference type="Pfam" id="PF01124">
    <property type="entry name" value="MAPEG"/>
    <property type="match status" value="1"/>
</dbReference>
<dbReference type="GO" id="GO:0016020">
    <property type="term" value="C:membrane"/>
    <property type="evidence" value="ECO:0007669"/>
    <property type="project" value="UniProtKB-SubCell"/>
</dbReference>
<comment type="caution">
    <text evidence="6">The sequence shown here is derived from an EMBL/GenBank/DDBJ whole genome shotgun (WGS) entry which is preliminary data.</text>
</comment>
<keyword evidence="4 5" id="KW-0472">Membrane</keyword>
<dbReference type="PANTHER" id="PTHR10250:SF26">
    <property type="entry name" value="GLUTATHIONE S-TRANSFERASE 3, MITOCHONDRIAL"/>
    <property type="match status" value="1"/>
</dbReference>
<evidence type="ECO:0000313" key="6">
    <source>
        <dbReference type="EMBL" id="KAK7042323.1"/>
    </source>
</evidence>
<evidence type="ECO:0000256" key="1">
    <source>
        <dbReference type="ARBA" id="ARBA00004141"/>
    </source>
</evidence>
<evidence type="ECO:0000313" key="7">
    <source>
        <dbReference type="Proteomes" id="UP001362999"/>
    </source>
</evidence>
<dbReference type="AlphaFoldDB" id="A0AAW0CSZ4"/>
<comment type="subcellular location">
    <subcellularLocation>
        <location evidence="1">Membrane</location>
        <topology evidence="1">Multi-pass membrane protein</topology>
    </subcellularLocation>
</comment>
<dbReference type="PANTHER" id="PTHR10250">
    <property type="entry name" value="MICROSOMAL GLUTATHIONE S-TRANSFERASE"/>
    <property type="match status" value="1"/>
</dbReference>
<dbReference type="GO" id="GO:0005635">
    <property type="term" value="C:nuclear envelope"/>
    <property type="evidence" value="ECO:0007669"/>
    <property type="project" value="TreeGrafter"/>
</dbReference>
<dbReference type="GO" id="GO:0005783">
    <property type="term" value="C:endoplasmic reticulum"/>
    <property type="evidence" value="ECO:0007669"/>
    <property type="project" value="TreeGrafter"/>
</dbReference>
<protein>
    <recommendedName>
        <fullName evidence="8">Membrane-associated proteins in eicosanoid and glutathione metabolism</fullName>
    </recommendedName>
</protein>